<comment type="caution">
    <text evidence="2">The sequence shown here is derived from an EMBL/GenBank/DDBJ whole genome shotgun (WGS) entry which is preliminary data.</text>
</comment>
<evidence type="ECO:0000256" key="1">
    <source>
        <dbReference type="SAM" id="Phobius"/>
    </source>
</evidence>
<accession>A0A4Q0VMQ7</accession>
<proteinExistence type="predicted"/>
<organism evidence="2 3">
    <name type="scientific">Anaerobacillus alkaliphilus</name>
    <dbReference type="NCBI Taxonomy" id="1548597"/>
    <lineage>
        <taxon>Bacteria</taxon>
        <taxon>Bacillati</taxon>
        <taxon>Bacillota</taxon>
        <taxon>Bacilli</taxon>
        <taxon>Bacillales</taxon>
        <taxon>Bacillaceae</taxon>
        <taxon>Anaerobacillus</taxon>
    </lineage>
</organism>
<dbReference type="OrthoDB" id="2963896at2"/>
<evidence type="ECO:0008006" key="4">
    <source>
        <dbReference type="Google" id="ProtNLM"/>
    </source>
</evidence>
<dbReference type="RefSeq" id="WP_129080300.1">
    <property type="nucleotide sequence ID" value="NZ_QOUX01000047.1"/>
</dbReference>
<feature type="transmembrane region" description="Helical" evidence="1">
    <location>
        <begin position="48"/>
        <end position="69"/>
    </location>
</feature>
<reference evidence="2 3" key="1">
    <citation type="journal article" date="2019" name="Int. J. Syst. Evol. Microbiol.">
        <title>Anaerobacillus alkaliphilus sp. nov., a novel alkaliphilic and moderately halophilic bacterium.</title>
        <authorList>
            <person name="Borsodi A.K."/>
            <person name="Aszalos J.M."/>
            <person name="Bihari P."/>
            <person name="Nagy I."/>
            <person name="Schumann P."/>
            <person name="Sproer C."/>
            <person name="Kovacs A.L."/>
            <person name="Boka K."/>
            <person name="Dobosy P."/>
            <person name="Ovari M."/>
            <person name="Szili-Kovacs T."/>
            <person name="Toth E."/>
        </authorList>
    </citation>
    <scope>NUCLEOTIDE SEQUENCE [LARGE SCALE GENOMIC DNA]</scope>
    <source>
        <strain evidence="2 3">B16-10</strain>
    </source>
</reference>
<dbReference type="EMBL" id="QOUX01000047">
    <property type="protein sequence ID" value="RXI96324.1"/>
    <property type="molecule type" value="Genomic_DNA"/>
</dbReference>
<gene>
    <name evidence="2" type="ORF">DS745_21615</name>
</gene>
<protein>
    <recommendedName>
        <fullName evidence="4">GerMN domain-containing protein</fullName>
    </recommendedName>
</protein>
<evidence type="ECO:0000313" key="2">
    <source>
        <dbReference type="EMBL" id="RXI96324.1"/>
    </source>
</evidence>
<keyword evidence="3" id="KW-1185">Reference proteome</keyword>
<keyword evidence="1" id="KW-0812">Transmembrane</keyword>
<keyword evidence="1" id="KW-1133">Transmembrane helix</keyword>
<keyword evidence="1" id="KW-0472">Membrane</keyword>
<name>A0A4Q0VMQ7_9BACI</name>
<dbReference type="Proteomes" id="UP000290649">
    <property type="component" value="Unassembled WGS sequence"/>
</dbReference>
<sequence length="559" mass="64766">MKKPFDRDRDLEELNQNIIWNEERKNDLQSKIQASIQKEKQLSKWKYALVYASSAAVLFLIFIIGYPILMGNEQEETQPTDEKPLEEIIDKEEPTEVEVAPEENLYYYGVYDEGGHYETIALTDTNAMYFIPAAIKGVTKQTVAEVNFHTSETLKELLRGSYELTPARSDIPLLDAKLESGHLHLYFKELDLHNVRGSTGVSMGSYSVYTFARNWSEDVQFYTAYGNGVPFNHYGEEWTPIHIEVNRHFSLLPVNTGKGIFLRQHYKPFETLDELFTEFFANHDRPDYDYPFALSEFSVVKVEEGAREVTIFVEGMTKGQNIEENSLKELIAHGLGANIYHQPQLFEEPKEVAKIYVNNELVFDGKVAAIRYNFLDLEIEEIGVDLEKTTIMEKAETAFSTLENEAWRELAELVHPTEGLLFSHYAYVEKETDPIFRKDEVALFGENDELYLFGKDHAKDGRYYWFSPKEYIEDNLIHFEYSGNPKVPYSLVLYNQSQTPGGGIINNIEDVYPNGRFVEYYAPFPSYDQSYLWQGLRFVFEKENGEWFLVAIVRDIHSP</sequence>
<dbReference type="AlphaFoldDB" id="A0A4Q0VMQ7"/>
<evidence type="ECO:0000313" key="3">
    <source>
        <dbReference type="Proteomes" id="UP000290649"/>
    </source>
</evidence>